<dbReference type="PANTHER" id="PTHR33841">
    <property type="entry name" value="DNA METHYLTRANSFERASE YEEA-RELATED"/>
    <property type="match status" value="1"/>
</dbReference>
<evidence type="ECO:0000313" key="7">
    <source>
        <dbReference type="Proteomes" id="UP000003973"/>
    </source>
</evidence>
<dbReference type="EMBL" id="ACDP02000001">
    <property type="protein sequence ID" value="EEO28645.1"/>
    <property type="molecule type" value="Genomic_DNA"/>
</dbReference>
<dbReference type="GO" id="GO:0032259">
    <property type="term" value="P:methylation"/>
    <property type="evidence" value="ECO:0007669"/>
    <property type="project" value="UniProtKB-KW"/>
</dbReference>
<reference evidence="6" key="1">
    <citation type="submission" date="2011-10" db="EMBL/GenBank/DDBJ databases">
        <title>The Genome Sequence of Oxalobacter formigenes HOxBLS.</title>
        <authorList>
            <consortium name="The Broad Institute Genome Sequencing Platform"/>
            <person name="Earl A."/>
            <person name="Ward D."/>
            <person name="Feldgarden M."/>
            <person name="Gevers D."/>
            <person name="Allison M.J."/>
            <person name="Humphrey S."/>
            <person name="Young S.K."/>
            <person name="Zeng Q."/>
            <person name="Gargeya S."/>
            <person name="Fitzgerald M."/>
            <person name="Haas B."/>
            <person name="Abouelleil A."/>
            <person name="Alvarado L."/>
            <person name="Arachchi H.M."/>
            <person name="Berlin A."/>
            <person name="Brown A."/>
            <person name="Chapman S.B."/>
            <person name="Chen Z."/>
            <person name="Dunbar C."/>
            <person name="Freedman E."/>
            <person name="Gearin G."/>
            <person name="Goldberg J."/>
            <person name="Griggs A."/>
            <person name="Gujja S."/>
            <person name="Heiman D."/>
            <person name="Howarth C."/>
            <person name="Larson L."/>
            <person name="Lui A."/>
            <person name="MacDonald P.J.P."/>
            <person name="Montmayeur A."/>
            <person name="Murphy C."/>
            <person name="Neiman D."/>
            <person name="Pearson M."/>
            <person name="Priest M."/>
            <person name="Roberts A."/>
            <person name="Saif S."/>
            <person name="Shea T."/>
            <person name="Shenoy N."/>
            <person name="Sisk P."/>
            <person name="Stolte C."/>
            <person name="Sykes S."/>
            <person name="Wortman J."/>
            <person name="Nusbaum C."/>
            <person name="Birren B."/>
        </authorList>
    </citation>
    <scope>NUCLEOTIDE SEQUENCE [LARGE SCALE GENOMIC DNA]</scope>
    <source>
        <strain evidence="6">HOxBLS</strain>
    </source>
</reference>
<evidence type="ECO:0000256" key="3">
    <source>
        <dbReference type="ARBA" id="ARBA00022679"/>
    </source>
</evidence>
<evidence type="ECO:0000256" key="2">
    <source>
        <dbReference type="ARBA" id="ARBA00022603"/>
    </source>
</evidence>
<evidence type="ECO:0000256" key="5">
    <source>
        <dbReference type="ARBA" id="ARBA00047942"/>
    </source>
</evidence>
<evidence type="ECO:0000313" key="6">
    <source>
        <dbReference type="EMBL" id="EEO28645.1"/>
    </source>
</evidence>
<dbReference type="GO" id="GO:0009007">
    <property type="term" value="F:site-specific DNA-methyltransferase (adenine-specific) activity"/>
    <property type="evidence" value="ECO:0007669"/>
    <property type="project" value="UniProtKB-EC"/>
</dbReference>
<protein>
    <recommendedName>
        <fullName evidence="1">site-specific DNA-methyltransferase (adenine-specific)</fullName>
        <ecNumber evidence="1">2.1.1.72</ecNumber>
    </recommendedName>
</protein>
<accession>C3X609</accession>
<dbReference type="EC" id="2.1.1.72" evidence="1"/>
<keyword evidence="7" id="KW-1185">Reference proteome</keyword>
<dbReference type="InterPro" id="IPR050953">
    <property type="entry name" value="N4_N6_ade-DNA_methylase"/>
</dbReference>
<organism evidence="6 7">
    <name type="scientific">Oxalobacter paraformigenes</name>
    <dbReference type="NCBI Taxonomy" id="556268"/>
    <lineage>
        <taxon>Bacteria</taxon>
        <taxon>Pseudomonadati</taxon>
        <taxon>Pseudomonadota</taxon>
        <taxon>Betaproteobacteria</taxon>
        <taxon>Burkholderiales</taxon>
        <taxon>Oxalobacteraceae</taxon>
        <taxon>Oxalobacter</taxon>
    </lineage>
</organism>
<dbReference type="PANTHER" id="PTHR33841:SF5">
    <property type="entry name" value="DNA METHYLASE (MODIFICATION METHYLASE) (METHYLTRANSFERASE)-RELATED"/>
    <property type="match status" value="1"/>
</dbReference>
<sequence length="532" mass="61223">MENNRNNLSETLFHTQILETGLKQLSLDSQKAILQAWVDRLDELNKKDKASQISAFSAEILEKLLGYNASGNTITIKADTTPDHFFDLLLGQFKPANQNAVAALKLAESAGKESGISSEMEKNFKDEAWKFTELEKDGFYLLTDLNEIRLYPKNRKNKICERFVLSEMLENETAFSRFYLLLNAINLLSGKTAKWLHESAVLFLNEKLRTSYQTLKEMYGPVHRGIVTGLDAAFVIDEATKDRLIKEDPRSADILKPYVDKADLDKWLTDSRSLWLIYTPENLYDIENYPAIKNHLMPFKEQLEKRAGSQKWYELEQVSAHPESMFATKLGFSEHSHNPTFAIDKNGGVYDHTGFYTTESDYYLVALLNSSVLWYLIRNSSLKKPDGTYELSAREIENLPIPDAPGLVRGRMGQLSDFCHDAVLTRNDLIKHFRGMTAYNLLPEGLSSTLTQRLHNWFSLEFDTFRSEIVDSFKTDIPADDIQLWNDYFYQERNKVFNMNADIARSEKEIDLLVYELFGLNPDEIDLIERMV</sequence>
<evidence type="ECO:0000256" key="4">
    <source>
        <dbReference type="ARBA" id="ARBA00022691"/>
    </source>
</evidence>
<proteinExistence type="predicted"/>
<dbReference type="Proteomes" id="UP000003973">
    <property type="component" value="Unassembled WGS sequence"/>
</dbReference>
<comment type="catalytic activity">
    <reaction evidence="5">
        <text>a 2'-deoxyadenosine in DNA + S-adenosyl-L-methionine = an N(6)-methyl-2'-deoxyadenosine in DNA + S-adenosyl-L-homocysteine + H(+)</text>
        <dbReference type="Rhea" id="RHEA:15197"/>
        <dbReference type="Rhea" id="RHEA-COMP:12418"/>
        <dbReference type="Rhea" id="RHEA-COMP:12419"/>
        <dbReference type="ChEBI" id="CHEBI:15378"/>
        <dbReference type="ChEBI" id="CHEBI:57856"/>
        <dbReference type="ChEBI" id="CHEBI:59789"/>
        <dbReference type="ChEBI" id="CHEBI:90615"/>
        <dbReference type="ChEBI" id="CHEBI:90616"/>
        <dbReference type="EC" id="2.1.1.72"/>
    </reaction>
</comment>
<gene>
    <name evidence="6" type="ORF">OFAG_01798</name>
</gene>
<dbReference type="HOGENOM" id="CLU_521611_0_0_4"/>
<keyword evidence="2" id="KW-0489">Methyltransferase</keyword>
<name>C3X609_9BURK</name>
<comment type="caution">
    <text evidence="6">The sequence shown here is derived from an EMBL/GenBank/DDBJ whole genome shotgun (WGS) entry which is preliminary data.</text>
</comment>
<evidence type="ECO:0000256" key="1">
    <source>
        <dbReference type="ARBA" id="ARBA00011900"/>
    </source>
</evidence>
<keyword evidence="4" id="KW-0949">S-adenosyl-L-methionine</keyword>
<keyword evidence="3" id="KW-0808">Transferase</keyword>
<dbReference type="eggNOG" id="COG0827">
    <property type="taxonomic scope" value="Bacteria"/>
</dbReference>
<dbReference type="AlphaFoldDB" id="C3X609"/>